<sequence length="389" mass="42941">MGKPKLYIEVNGNKFVYVPGDFVAGNLIIESNDSMDFKKIEVKFKGQAYVHWSESHGSGDNRRTEHYSARETYFKLGVVLMDSSRSPKIAAGRNVYPFQFQLPNNLPSSFEVSGGYVRYMIKGKIDRSGIFSDIKTMVLFTVLDCIDLNQNPQSLMPSSGCDSKQLCCWCCASGPIEGKVNTDRIGYVPGEFININASIENNSSTTLEGSSYDLVQMVTQHSTRKSRSFPVTLVSGRGPGCGSHTSAHLSNQRLQIPALPPSPLRFCNIIDIRYFVQLCVETPTCHINLRVPAPIEIGTIPLRSTMGNMATPPEVAETSFQPVPTAPIPNTTEYAPQPQPTNFQAPPPSYSAATAVNIETKATYEGTATTFAPQYNYYDWSQSAFTYNK</sequence>
<dbReference type="InterPro" id="IPR050357">
    <property type="entry name" value="Arrestin_domain-protein"/>
</dbReference>
<dbReference type="AlphaFoldDB" id="A0A6F9D650"/>
<accession>A0A6F9D650</accession>
<evidence type="ECO:0000313" key="3">
    <source>
        <dbReference type="EMBL" id="CAB3223206.1"/>
    </source>
</evidence>
<dbReference type="Pfam" id="PF02752">
    <property type="entry name" value="Arrestin_C"/>
    <property type="match status" value="1"/>
</dbReference>
<feature type="domain" description="Arrestin C-terminal-like" evidence="2">
    <location>
        <begin position="2"/>
        <end position="145"/>
    </location>
</feature>
<evidence type="ECO:0000256" key="1">
    <source>
        <dbReference type="ARBA" id="ARBA00005298"/>
    </source>
</evidence>
<dbReference type="InterPro" id="IPR014756">
    <property type="entry name" value="Ig_E-set"/>
</dbReference>
<dbReference type="InterPro" id="IPR011021">
    <property type="entry name" value="Arrestin-like_N"/>
</dbReference>
<dbReference type="GO" id="GO:0005737">
    <property type="term" value="C:cytoplasm"/>
    <property type="evidence" value="ECO:0007669"/>
    <property type="project" value="TreeGrafter"/>
</dbReference>
<dbReference type="GO" id="GO:0015031">
    <property type="term" value="P:protein transport"/>
    <property type="evidence" value="ECO:0007669"/>
    <property type="project" value="TreeGrafter"/>
</dbReference>
<dbReference type="PANTHER" id="PTHR11188:SF176">
    <property type="entry name" value="ARRESTIN DOMAIN-CONTAINING PROTEIN 1"/>
    <property type="match status" value="1"/>
</dbReference>
<dbReference type="SMART" id="SM01017">
    <property type="entry name" value="Arrestin_C"/>
    <property type="match status" value="2"/>
</dbReference>
<dbReference type="SUPFAM" id="SSF81296">
    <property type="entry name" value="E set domains"/>
    <property type="match status" value="2"/>
</dbReference>
<dbReference type="EMBL" id="LR783072">
    <property type="protein sequence ID" value="CAB3223206.1"/>
    <property type="molecule type" value="mRNA"/>
</dbReference>
<dbReference type="Pfam" id="PF00339">
    <property type="entry name" value="Arrestin_N"/>
    <property type="match status" value="1"/>
</dbReference>
<dbReference type="Gene3D" id="2.60.40.640">
    <property type="match status" value="2"/>
</dbReference>
<name>A0A6F9D650_9ASCI</name>
<organism evidence="3">
    <name type="scientific">Phallusia mammillata</name>
    <dbReference type="NCBI Taxonomy" id="59560"/>
    <lineage>
        <taxon>Eukaryota</taxon>
        <taxon>Metazoa</taxon>
        <taxon>Chordata</taxon>
        <taxon>Tunicata</taxon>
        <taxon>Ascidiacea</taxon>
        <taxon>Phlebobranchia</taxon>
        <taxon>Ascidiidae</taxon>
        <taxon>Phallusia</taxon>
    </lineage>
</organism>
<proteinExistence type="evidence at transcript level"/>
<reference evidence="3" key="1">
    <citation type="submission" date="2020-04" db="EMBL/GenBank/DDBJ databases">
        <authorList>
            <person name="Neveu A P."/>
        </authorList>
    </citation>
    <scope>NUCLEOTIDE SEQUENCE</scope>
    <source>
        <tissue evidence="3">Whole embryo</tissue>
    </source>
</reference>
<evidence type="ECO:0000259" key="2">
    <source>
        <dbReference type="SMART" id="SM01017"/>
    </source>
</evidence>
<dbReference type="InterPro" id="IPR014752">
    <property type="entry name" value="Arrestin-like_C"/>
</dbReference>
<protein>
    <submittedName>
        <fullName evidence="3">Arrestin domain-containing protein 3-like</fullName>
    </submittedName>
</protein>
<comment type="similarity">
    <text evidence="1">Belongs to the arrestin family.</text>
</comment>
<dbReference type="InterPro" id="IPR011022">
    <property type="entry name" value="Arrestin_C-like"/>
</dbReference>
<dbReference type="PANTHER" id="PTHR11188">
    <property type="entry name" value="ARRESTIN DOMAIN CONTAINING PROTEIN"/>
    <property type="match status" value="1"/>
</dbReference>
<feature type="domain" description="Arrestin C-terminal-like" evidence="2">
    <location>
        <begin position="172"/>
        <end position="302"/>
    </location>
</feature>
<gene>
    <name evidence="3" type="primary">Arrdc3-004</name>
</gene>